<protein>
    <recommendedName>
        <fullName evidence="2">riboflavin kinase</fullName>
        <ecNumber evidence="2">2.7.1.26</ecNumber>
    </recommendedName>
</protein>
<evidence type="ECO:0000313" key="10">
    <source>
        <dbReference type="EMBL" id="QDZ24417.1"/>
    </source>
</evidence>
<keyword evidence="10" id="KW-0418">Kinase</keyword>
<evidence type="ECO:0000256" key="6">
    <source>
        <dbReference type="ARBA" id="ARBA00022741"/>
    </source>
</evidence>
<evidence type="ECO:0000313" key="11">
    <source>
        <dbReference type="Proteomes" id="UP000316726"/>
    </source>
</evidence>
<gene>
    <name evidence="10" type="ORF">A3770_13p69350</name>
</gene>
<dbReference type="EMBL" id="CP031046">
    <property type="protein sequence ID" value="QDZ24417.1"/>
    <property type="molecule type" value="Genomic_DNA"/>
</dbReference>
<dbReference type="EC" id="2.7.1.26" evidence="2"/>
<keyword evidence="4" id="KW-0288">FMN</keyword>
<keyword evidence="6" id="KW-0547">Nucleotide-binding</keyword>
<keyword evidence="11" id="KW-1185">Reference proteome</keyword>
<feature type="domain" description="Riboflavin kinase" evidence="9">
    <location>
        <begin position="261"/>
        <end position="402"/>
    </location>
</feature>
<dbReference type="InterPro" id="IPR015865">
    <property type="entry name" value="Riboflavin_kinase_bac/euk"/>
</dbReference>
<dbReference type="InterPro" id="IPR023465">
    <property type="entry name" value="Riboflavin_kinase_dom_sf"/>
</dbReference>
<dbReference type="GO" id="GO:0009398">
    <property type="term" value="P:FMN biosynthetic process"/>
    <property type="evidence" value="ECO:0007669"/>
    <property type="project" value="UniProtKB-UniPathway"/>
</dbReference>
<dbReference type="InterPro" id="IPR012663">
    <property type="entry name" value="CHP02450_Tryp"/>
</dbReference>
<dbReference type="SUPFAM" id="SSF53335">
    <property type="entry name" value="S-adenosyl-L-methionine-dependent methyltransferases"/>
    <property type="match status" value="1"/>
</dbReference>
<dbReference type="GO" id="GO:0005524">
    <property type="term" value="F:ATP binding"/>
    <property type="evidence" value="ECO:0007669"/>
    <property type="project" value="UniProtKB-KW"/>
</dbReference>
<keyword evidence="7" id="KW-0067">ATP-binding</keyword>
<dbReference type="SUPFAM" id="SSF82114">
    <property type="entry name" value="Riboflavin kinase-like"/>
    <property type="match status" value="1"/>
</dbReference>
<evidence type="ECO:0000256" key="8">
    <source>
        <dbReference type="SAM" id="MobiDB-lite"/>
    </source>
</evidence>
<feature type="compositionally biased region" description="Low complexity" evidence="8">
    <location>
        <begin position="52"/>
        <end position="61"/>
    </location>
</feature>
<dbReference type="UniPathway" id="UPA00276">
    <property type="reaction ID" value="UER00406"/>
</dbReference>
<dbReference type="PANTHER" id="PTHR22749:SF6">
    <property type="entry name" value="RIBOFLAVIN KINASE"/>
    <property type="match status" value="1"/>
</dbReference>
<dbReference type="PANTHER" id="PTHR22749">
    <property type="entry name" value="RIBOFLAVIN KINASE/FMN ADENYLYLTRANSFERASE"/>
    <property type="match status" value="1"/>
</dbReference>
<dbReference type="STRING" id="1764295.A0A5B8MVI8"/>
<keyword evidence="3" id="KW-0285">Flavoprotein</keyword>
<proteinExistence type="predicted"/>
<organism evidence="10 11">
    <name type="scientific">Chloropicon primus</name>
    <dbReference type="NCBI Taxonomy" id="1764295"/>
    <lineage>
        <taxon>Eukaryota</taxon>
        <taxon>Viridiplantae</taxon>
        <taxon>Chlorophyta</taxon>
        <taxon>Chloropicophyceae</taxon>
        <taxon>Chloropicales</taxon>
        <taxon>Chloropicaceae</taxon>
        <taxon>Chloropicon</taxon>
    </lineage>
</organism>
<sequence>MKPPVRTLQGMASHGRAPRTVTRSQARVSSTSTSCASRKPLLDLGLVRSSRRSPLPASRNRQGLRATGADGGPYGPLAWQHEVQNVDPDSPGPRSLLIGMGASHVIETLGLRDVVVVDTSTQGSLKLPFPEAGTLGNEPGLRLWKGDFLSVPYYFAPMDQIVMCSCFESEWATSQAFQDERPGEIVGRVEEEFVANWLNKCVDLLRPGGIVVFQELVLGDNSKSEKILNEIRGIVQEKLPLEVVHSSPSSLCLRLPQSYLFKESPLRLKSKVVHGFQRGSKQLGFPTANLEVSAIEDQIAGLKKGVYFGWAKVNYKDKGRAGSLGKAPKKVVANVGQRPSFEDGTDITIEVHVMDCLEDDFYGEEMRVVLLGFIRPEKKFDGIQELVSQIKRDCGMASKQLDEGVHKAFSVDAFVNGRNASYSFKAFEINGKWTTSKKVMGWTLFRIVGHSKNQTTGEKQVELMAVCDKSKRLFVDNNTLKKDPNWQPGWFDP</sequence>
<feature type="compositionally biased region" description="Polar residues" evidence="8">
    <location>
        <begin position="21"/>
        <end position="36"/>
    </location>
</feature>
<evidence type="ECO:0000256" key="2">
    <source>
        <dbReference type="ARBA" id="ARBA00012105"/>
    </source>
</evidence>
<evidence type="ECO:0000256" key="3">
    <source>
        <dbReference type="ARBA" id="ARBA00022630"/>
    </source>
</evidence>
<evidence type="ECO:0000256" key="7">
    <source>
        <dbReference type="ARBA" id="ARBA00022840"/>
    </source>
</evidence>
<dbReference type="InterPro" id="IPR023468">
    <property type="entry name" value="Riboflavin_kinase"/>
</dbReference>
<dbReference type="Pfam" id="PF01687">
    <property type="entry name" value="Flavokinase"/>
    <property type="match status" value="1"/>
</dbReference>
<dbReference type="GO" id="GO:0008531">
    <property type="term" value="F:riboflavin kinase activity"/>
    <property type="evidence" value="ECO:0007669"/>
    <property type="project" value="UniProtKB-EC"/>
</dbReference>
<keyword evidence="5" id="KW-0808">Transferase</keyword>
<dbReference type="Gene3D" id="2.40.30.30">
    <property type="entry name" value="Riboflavin kinase-like"/>
    <property type="match status" value="1"/>
</dbReference>
<evidence type="ECO:0000259" key="9">
    <source>
        <dbReference type="SMART" id="SM00904"/>
    </source>
</evidence>
<dbReference type="Proteomes" id="UP000316726">
    <property type="component" value="Chromosome 13"/>
</dbReference>
<dbReference type="SMART" id="SM00904">
    <property type="entry name" value="Flavokinase"/>
    <property type="match status" value="1"/>
</dbReference>
<feature type="region of interest" description="Disordered" evidence="8">
    <location>
        <begin position="1"/>
        <end position="71"/>
    </location>
</feature>
<accession>A0A5B8MVI8</accession>
<reference evidence="10 11" key="1">
    <citation type="submission" date="2018-07" db="EMBL/GenBank/DDBJ databases">
        <title>The complete nuclear genome of the prasinophyte Chloropicon primus (CCMP1205).</title>
        <authorList>
            <person name="Pombert J.-F."/>
            <person name="Otis C."/>
            <person name="Turmel M."/>
            <person name="Lemieux C."/>
        </authorList>
    </citation>
    <scope>NUCLEOTIDE SEQUENCE [LARGE SCALE GENOMIC DNA]</scope>
    <source>
        <strain evidence="10 11">CCMP1205</strain>
    </source>
</reference>
<name>A0A5B8MVI8_9CHLO</name>
<dbReference type="OrthoDB" id="276388at2759"/>
<dbReference type="Pfam" id="PF09493">
    <property type="entry name" value="DUF2389"/>
    <property type="match status" value="1"/>
</dbReference>
<evidence type="ECO:0000256" key="1">
    <source>
        <dbReference type="ARBA" id="ARBA00005201"/>
    </source>
</evidence>
<dbReference type="GO" id="GO:0009231">
    <property type="term" value="P:riboflavin biosynthetic process"/>
    <property type="evidence" value="ECO:0007669"/>
    <property type="project" value="InterPro"/>
</dbReference>
<dbReference type="AlphaFoldDB" id="A0A5B8MVI8"/>
<evidence type="ECO:0000256" key="4">
    <source>
        <dbReference type="ARBA" id="ARBA00022643"/>
    </source>
</evidence>
<dbReference type="Gene3D" id="3.40.50.150">
    <property type="entry name" value="Vaccinia Virus protein VP39"/>
    <property type="match status" value="1"/>
</dbReference>
<dbReference type="InterPro" id="IPR029063">
    <property type="entry name" value="SAM-dependent_MTases_sf"/>
</dbReference>
<evidence type="ECO:0000256" key="5">
    <source>
        <dbReference type="ARBA" id="ARBA00022679"/>
    </source>
</evidence>
<comment type="pathway">
    <text evidence="1">Cofactor biosynthesis; FMN biosynthesis; FMN from riboflavin (ATP route): step 1/1.</text>
</comment>